<organism evidence="1 2">
    <name type="scientific">Gimesia chilikensis</name>
    <dbReference type="NCBI Taxonomy" id="2605989"/>
    <lineage>
        <taxon>Bacteria</taxon>
        <taxon>Pseudomonadati</taxon>
        <taxon>Planctomycetota</taxon>
        <taxon>Planctomycetia</taxon>
        <taxon>Planctomycetales</taxon>
        <taxon>Planctomycetaceae</taxon>
        <taxon>Gimesia</taxon>
    </lineage>
</organism>
<sequence>MYAKDELLNSDNDRLQLAPTATLDLCVLSQGYGQLTFTGDQIQLSSLSQNSIPVVDCLQKLQSRFQPSLILKLSNMILSRCGALVSFSETSRKQKEQGQQRLITL</sequence>
<accession>A0A517WEN6</accession>
<dbReference type="Proteomes" id="UP000320722">
    <property type="component" value="Chromosome"/>
</dbReference>
<proteinExistence type="predicted"/>
<gene>
    <name evidence="1" type="ORF">V6x_34520</name>
</gene>
<dbReference type="AlphaFoldDB" id="A0A517WEN6"/>
<dbReference type="EMBL" id="CP036347">
    <property type="protein sequence ID" value="QDU03729.1"/>
    <property type="molecule type" value="Genomic_DNA"/>
</dbReference>
<reference evidence="1 2" key="1">
    <citation type="submission" date="2019-02" db="EMBL/GenBank/DDBJ databases">
        <title>Deep-cultivation of Planctomycetes and their phenomic and genomic characterization uncovers novel biology.</title>
        <authorList>
            <person name="Wiegand S."/>
            <person name="Jogler M."/>
            <person name="Boedeker C."/>
            <person name="Pinto D."/>
            <person name="Vollmers J."/>
            <person name="Rivas-Marin E."/>
            <person name="Kohn T."/>
            <person name="Peeters S.H."/>
            <person name="Heuer A."/>
            <person name="Rast P."/>
            <person name="Oberbeckmann S."/>
            <person name="Bunk B."/>
            <person name="Jeske O."/>
            <person name="Meyerdierks A."/>
            <person name="Storesund J.E."/>
            <person name="Kallscheuer N."/>
            <person name="Luecker S."/>
            <person name="Lage O.M."/>
            <person name="Pohl T."/>
            <person name="Merkel B.J."/>
            <person name="Hornburger P."/>
            <person name="Mueller R.-W."/>
            <person name="Bruemmer F."/>
            <person name="Labrenz M."/>
            <person name="Spormann A.M."/>
            <person name="Op den Camp H."/>
            <person name="Overmann J."/>
            <person name="Amann R."/>
            <person name="Jetten M.S.M."/>
            <person name="Mascher T."/>
            <person name="Medema M.H."/>
            <person name="Devos D.P."/>
            <person name="Kaster A.-K."/>
            <person name="Ovreas L."/>
            <person name="Rohde M."/>
            <person name="Galperin M.Y."/>
            <person name="Jogler C."/>
        </authorList>
    </citation>
    <scope>NUCLEOTIDE SEQUENCE [LARGE SCALE GENOMIC DNA]</scope>
    <source>
        <strain evidence="1 2">V6</strain>
    </source>
</reference>
<evidence type="ECO:0000313" key="1">
    <source>
        <dbReference type="EMBL" id="QDU03729.1"/>
    </source>
</evidence>
<protein>
    <submittedName>
        <fullName evidence="1">Uncharacterized protein</fullName>
    </submittedName>
</protein>
<evidence type="ECO:0000313" key="2">
    <source>
        <dbReference type="Proteomes" id="UP000320722"/>
    </source>
</evidence>
<name>A0A517WEN6_9PLAN</name>